<name>A0A7S9DX52_9ALTE</name>
<evidence type="ECO:0000256" key="6">
    <source>
        <dbReference type="ARBA" id="ARBA00023080"/>
    </source>
</evidence>
<evidence type="ECO:0000313" key="15">
    <source>
        <dbReference type="Proteomes" id="UP000595095"/>
    </source>
</evidence>
<dbReference type="EC" id="3.6.1.73" evidence="11"/>
<evidence type="ECO:0000256" key="4">
    <source>
        <dbReference type="ARBA" id="ARBA00022801"/>
    </source>
</evidence>
<evidence type="ECO:0000256" key="7">
    <source>
        <dbReference type="ARBA" id="ARBA00023211"/>
    </source>
</evidence>
<evidence type="ECO:0000259" key="13">
    <source>
        <dbReference type="Pfam" id="PF01931"/>
    </source>
</evidence>
<comment type="catalytic activity">
    <reaction evidence="9 11">
        <text>XTP + H2O = XDP + phosphate + H(+)</text>
        <dbReference type="Rhea" id="RHEA:28406"/>
        <dbReference type="ChEBI" id="CHEBI:15377"/>
        <dbReference type="ChEBI" id="CHEBI:15378"/>
        <dbReference type="ChEBI" id="CHEBI:43474"/>
        <dbReference type="ChEBI" id="CHEBI:59884"/>
        <dbReference type="ChEBI" id="CHEBI:61314"/>
        <dbReference type="EC" id="3.6.1.73"/>
    </reaction>
</comment>
<dbReference type="NCBIfam" id="TIGR00258">
    <property type="entry name" value="inosine/xanthosine triphosphatase"/>
    <property type="match status" value="1"/>
</dbReference>
<keyword evidence="3 11" id="KW-0547">Nucleotide-binding</keyword>
<evidence type="ECO:0000256" key="11">
    <source>
        <dbReference type="HAMAP-Rule" id="MF_00648"/>
    </source>
</evidence>
<gene>
    <name evidence="14" type="primary">yjjX</name>
    <name evidence="14" type="ORF">IT774_16070</name>
</gene>
<comment type="function">
    <text evidence="11">Phosphatase that hydrolyzes non-canonical purine nucleotides such as XTP and ITP to their respective diphosphate derivatives. Probably excludes non-canonical purines from DNA/RNA precursor pool, thus preventing their incorporation into DNA/RNA and avoiding chromosomal lesions.</text>
</comment>
<dbReference type="GO" id="GO:0009117">
    <property type="term" value="P:nucleotide metabolic process"/>
    <property type="evidence" value="ECO:0007669"/>
    <property type="project" value="UniProtKB-KW"/>
</dbReference>
<evidence type="ECO:0000256" key="1">
    <source>
        <dbReference type="ARBA" id="ARBA00001936"/>
    </source>
</evidence>
<reference evidence="14 15" key="1">
    <citation type="submission" date="2020-11" db="EMBL/GenBank/DDBJ databases">
        <title>Complete genome sequence for Salinimonas sp. strain G2-b.</title>
        <authorList>
            <person name="Park S.-J."/>
        </authorList>
    </citation>
    <scope>NUCLEOTIDE SEQUENCE [LARGE SCALE GENOMIC DNA]</scope>
    <source>
        <strain evidence="14 15">G2-b</strain>
    </source>
</reference>
<dbReference type="EMBL" id="CP064795">
    <property type="protein sequence ID" value="QPG05579.1"/>
    <property type="molecule type" value="Genomic_DNA"/>
</dbReference>
<dbReference type="InterPro" id="IPR050299">
    <property type="entry name" value="YjjX_NTPase"/>
</dbReference>
<dbReference type="GO" id="GO:0046872">
    <property type="term" value="F:metal ion binding"/>
    <property type="evidence" value="ECO:0007669"/>
    <property type="project" value="UniProtKB-KW"/>
</dbReference>
<keyword evidence="5 11" id="KW-0460">Magnesium</keyword>
<dbReference type="PANTHER" id="PTHR34699">
    <property type="match status" value="1"/>
</dbReference>
<dbReference type="HAMAP" id="MF_00648">
    <property type="entry name" value="Non_canon_purine_NTPase_YjjX"/>
    <property type="match status" value="1"/>
</dbReference>
<dbReference type="InterPro" id="IPR029001">
    <property type="entry name" value="ITPase-like_fam"/>
</dbReference>
<protein>
    <recommendedName>
        <fullName evidence="11">Inosine/xanthosine triphosphatase</fullName>
        <shortName evidence="11">ITPase/XTPase</shortName>
        <ecNumber evidence="11">3.6.1.73</ecNumber>
    </recommendedName>
    <alternativeName>
        <fullName evidence="11">Non-canonical purine NTP phosphatase</fullName>
    </alternativeName>
    <alternativeName>
        <fullName evidence="11">Non-standard purine NTP phosphatase</fullName>
    </alternativeName>
    <alternativeName>
        <fullName evidence="11">Nucleoside-triphosphate phosphatase</fullName>
        <shortName evidence="11">NTPase</shortName>
    </alternativeName>
</protein>
<keyword evidence="15" id="KW-1185">Reference proteome</keyword>
<sequence length="178" mass="19168">MHCIVGSANPVKVNAAAAALEKVFEQSVTTERRPVSSGVSDQPLSEAETREGALNRVKGLLQQASAQSFDNDWFVAIEGGAAEFTDGPATFAYMAIYHQSQWSVGRSASLPLPPAVFQALQQGEELGDVMDRLFHTTNIKQQGGAIGLLTQHQATRQGVYEMAMILALAPFTQPAFFL</sequence>
<dbReference type="Proteomes" id="UP000595095">
    <property type="component" value="Chromosome"/>
</dbReference>
<dbReference type="Pfam" id="PF01931">
    <property type="entry name" value="NTPase_I-T"/>
    <property type="match status" value="1"/>
</dbReference>
<dbReference type="KEGG" id="smaa:IT774_16070"/>
<dbReference type="Gene3D" id="3.90.950.10">
    <property type="match status" value="1"/>
</dbReference>
<keyword evidence="4 11" id="KW-0378">Hydrolase</keyword>
<dbReference type="PANTHER" id="PTHR34699:SF2">
    <property type="entry name" value="NON-CANONICAL PURINE NTP PHOSPHATASE_PRRC1 DOMAIN-CONTAINING PROTEIN"/>
    <property type="match status" value="1"/>
</dbReference>
<feature type="domain" description="Non-canonical purine NTP phosphatase/PRRC1" evidence="13">
    <location>
        <begin position="6"/>
        <end position="171"/>
    </location>
</feature>
<evidence type="ECO:0000256" key="3">
    <source>
        <dbReference type="ARBA" id="ARBA00022741"/>
    </source>
</evidence>
<comment type="catalytic activity">
    <reaction evidence="8 11">
        <text>ITP + H2O = IDP + phosphate + H(+)</text>
        <dbReference type="Rhea" id="RHEA:28330"/>
        <dbReference type="ChEBI" id="CHEBI:15377"/>
        <dbReference type="ChEBI" id="CHEBI:15378"/>
        <dbReference type="ChEBI" id="CHEBI:43474"/>
        <dbReference type="ChEBI" id="CHEBI:58280"/>
        <dbReference type="ChEBI" id="CHEBI:61402"/>
        <dbReference type="EC" id="3.6.1.73"/>
    </reaction>
</comment>
<dbReference type="GO" id="GO:0103023">
    <property type="term" value="F:ITPase activity"/>
    <property type="evidence" value="ECO:0007669"/>
    <property type="project" value="UniProtKB-EC"/>
</dbReference>
<comment type="similarity">
    <text evidence="10 11">Belongs to the YjjX NTPase family.</text>
</comment>
<feature type="region of interest" description="Disordered" evidence="12">
    <location>
        <begin position="31"/>
        <end position="50"/>
    </location>
</feature>
<accession>A0A7S9DX52</accession>
<dbReference type="GO" id="GO:0000166">
    <property type="term" value="F:nucleotide binding"/>
    <property type="evidence" value="ECO:0007669"/>
    <property type="project" value="UniProtKB-KW"/>
</dbReference>
<dbReference type="SUPFAM" id="SSF52972">
    <property type="entry name" value="ITPase-like"/>
    <property type="match status" value="1"/>
</dbReference>
<comment type="subunit">
    <text evidence="11">Homodimer.</text>
</comment>
<dbReference type="NCBIfam" id="NF003459">
    <property type="entry name" value="PRK05074.1"/>
    <property type="match status" value="1"/>
</dbReference>
<evidence type="ECO:0000256" key="12">
    <source>
        <dbReference type="SAM" id="MobiDB-lite"/>
    </source>
</evidence>
<keyword evidence="2 11" id="KW-0479">Metal-binding</keyword>
<dbReference type="FunFam" id="3.90.950.10:FF:000002">
    <property type="entry name" value="Inosine/xanthosine triphosphatase"/>
    <property type="match status" value="1"/>
</dbReference>
<comment type="cofactor">
    <cofactor evidence="11">
        <name>Mg(2+)</name>
        <dbReference type="ChEBI" id="CHEBI:18420"/>
    </cofactor>
    <cofactor evidence="11">
        <name>Mn(2+)</name>
        <dbReference type="ChEBI" id="CHEBI:29035"/>
    </cofactor>
    <text evidence="11">Binds 1 divalent metal cation per subunit; can use either Mg(2+) or Mn(2+).</text>
</comment>
<dbReference type="AlphaFoldDB" id="A0A7S9DX52"/>
<dbReference type="RefSeq" id="WP_195810665.1">
    <property type="nucleotide sequence ID" value="NZ_CP064795.1"/>
</dbReference>
<evidence type="ECO:0000256" key="10">
    <source>
        <dbReference type="ARBA" id="ARBA00060855"/>
    </source>
</evidence>
<feature type="binding site" evidence="11">
    <location>
        <position position="70"/>
    </location>
    <ligand>
        <name>Mg(2+)</name>
        <dbReference type="ChEBI" id="CHEBI:18420"/>
    </ligand>
</feature>
<comment type="cofactor">
    <cofactor evidence="1">
        <name>Mn(2+)</name>
        <dbReference type="ChEBI" id="CHEBI:29035"/>
    </cofactor>
</comment>
<keyword evidence="6 11" id="KW-0546">Nucleotide metabolism</keyword>
<evidence type="ECO:0000256" key="2">
    <source>
        <dbReference type="ARBA" id="ARBA00022723"/>
    </source>
</evidence>
<keyword evidence="7 11" id="KW-0464">Manganese</keyword>
<dbReference type="InterPro" id="IPR026533">
    <property type="entry name" value="NTPase/PRRC1"/>
</dbReference>
<evidence type="ECO:0000256" key="9">
    <source>
        <dbReference type="ARBA" id="ARBA00048781"/>
    </source>
</evidence>
<evidence type="ECO:0000313" key="14">
    <source>
        <dbReference type="EMBL" id="QPG05579.1"/>
    </source>
</evidence>
<proteinExistence type="inferred from homology"/>
<evidence type="ECO:0000256" key="5">
    <source>
        <dbReference type="ARBA" id="ARBA00022842"/>
    </source>
</evidence>
<dbReference type="InterPro" id="IPR002786">
    <property type="entry name" value="Non_canon_purine_NTPase"/>
</dbReference>
<comment type="caution">
    <text evidence="11">Lacks conserved residue(s) required for the propagation of feature annotation.</text>
</comment>
<organism evidence="14 15">
    <name type="scientific">Salinimonas marina</name>
    <dbReference type="NCBI Taxonomy" id="2785918"/>
    <lineage>
        <taxon>Bacteria</taxon>
        <taxon>Pseudomonadati</taxon>
        <taxon>Pseudomonadota</taxon>
        <taxon>Gammaproteobacteria</taxon>
        <taxon>Alteromonadales</taxon>
        <taxon>Alteromonadaceae</taxon>
        <taxon>Alteromonas/Salinimonas group</taxon>
        <taxon>Salinimonas</taxon>
    </lineage>
</organism>
<evidence type="ECO:0000256" key="8">
    <source>
        <dbReference type="ARBA" id="ARBA00048174"/>
    </source>
</evidence>
<dbReference type="GO" id="GO:0006772">
    <property type="term" value="P:thiamine metabolic process"/>
    <property type="evidence" value="ECO:0007669"/>
    <property type="project" value="TreeGrafter"/>
</dbReference>